<evidence type="ECO:0000256" key="1">
    <source>
        <dbReference type="SAM" id="Phobius"/>
    </source>
</evidence>
<dbReference type="PANTHER" id="PTHR37686">
    <property type="entry name" value="LD36006P"/>
    <property type="match status" value="1"/>
</dbReference>
<dbReference type="EMBL" id="GG662856">
    <property type="protein sequence ID" value="EAR93361.1"/>
    <property type="molecule type" value="Genomic_DNA"/>
</dbReference>
<dbReference type="PANTHER" id="PTHR37686:SF1">
    <property type="entry name" value="LD36006P"/>
    <property type="match status" value="1"/>
</dbReference>
<dbReference type="AlphaFoldDB" id="Q23A02"/>
<proteinExistence type="predicted"/>
<dbReference type="GeneID" id="7827019"/>
<protein>
    <submittedName>
        <fullName evidence="2">Transmembrane protein, putative</fullName>
    </submittedName>
</protein>
<keyword evidence="1 2" id="KW-0812">Transmembrane</keyword>
<name>Q23A02_TETTS</name>
<dbReference type="RefSeq" id="XP_001013606.1">
    <property type="nucleotide sequence ID" value="XM_001013606.3"/>
</dbReference>
<dbReference type="STRING" id="312017.Q23A02"/>
<sequence>MQDAQQDQPQIGVIQDIQGQDNPISLDDEQLYNLPQKIYVQISQQYQKRRKELSNEKQDLYTQEIQILVKKIDDVLEQHLYSWEKQKDWKFNLPKTAFEGDRAPIQFFQPPRVYGNQALNRLTPEQIASIKQTGQFVVNGNTEDSSTTWRLNSWIVRGKNYIKQCWFSGIGSCFHQLVQIKCRLGWRFAFNYHILQQILTPNFFDGFISIASVASKILNLTFGVRKVQKYNKNQIVDEIIRDWNKETIKMHHPEIKTSFFEFIFKNENDRKTLSEDINEQQKQEIRNRLEGFEKLTQDFEVDANKLEASRLSEFEEKNIEENDALFEIYLEKQKLLFSMIRSSKYIKDQLVQEHLIELITATQIVKRYYYMLEQELNNYTDQVSKEITERHQIRSRVQLWKNDKINELVQAKKIKLQKEFNQKIIKELNENKLDSYVVLFNRFVQFQEQLKSLYKQNYSRIQKKNTKPCRVFETFQQNMKPYRVLNQIKSNGQIEYFFDYGKTYKTPTSFFGWRLVLQLVRYKVWTKNTFVTLIDNLLNSYFGLKALFKLRPFYADQSLNRQTGQVVGCYLIYPYIFRLIESLKGIKRTIQDFEAQPDRGLFGKSFARIFKYIECLIRFVISISFVGVGVPVVILINSIVSFILAITSWAWIPVTLVGRWLIHLLLWDFDSPNRKSGYYYPENYQRYQTYQFLPLINTVLDLVLGTYQVGSSVASAFVLHPALSLLSFAKSIIRYVGQSISDGIMCKITSKLGRQPEIDTFIAWKIRGAGVTRQYSYSMDIEDVKFLMRAHLERIELEKYQQNLVEKIMQPTDIFQQLSRKLFQFYALEQPNFQVINSSIDLYMNILNRQIQQRKEKYPTLPNCNIKFTQEELSIIFFQCQNLIKNFVEPRKMEWIFKQYDVKPDDYKALTEKFLISIFSDENILYPISELDKRIEIKTQKSGNFDSIQRIIQGQTHINTFTASIQPAFKKYKSNFLFPFIQATDVQFNYQEKQKDYEGYYRQINPSCEAFNFNYKDYLSITQQIRQQQNVNN</sequence>
<evidence type="ECO:0000313" key="3">
    <source>
        <dbReference type="Proteomes" id="UP000009168"/>
    </source>
</evidence>
<dbReference type="InParanoid" id="Q23A02"/>
<reference evidence="3" key="1">
    <citation type="journal article" date="2006" name="PLoS Biol.">
        <title>Macronuclear genome sequence of the ciliate Tetrahymena thermophila, a model eukaryote.</title>
        <authorList>
            <person name="Eisen J.A."/>
            <person name="Coyne R.S."/>
            <person name="Wu M."/>
            <person name="Wu D."/>
            <person name="Thiagarajan M."/>
            <person name="Wortman J.R."/>
            <person name="Badger J.H."/>
            <person name="Ren Q."/>
            <person name="Amedeo P."/>
            <person name="Jones K.M."/>
            <person name="Tallon L.J."/>
            <person name="Delcher A.L."/>
            <person name="Salzberg S.L."/>
            <person name="Silva J.C."/>
            <person name="Haas B.J."/>
            <person name="Majoros W.H."/>
            <person name="Farzad M."/>
            <person name="Carlton J.M."/>
            <person name="Smith R.K. Jr."/>
            <person name="Garg J."/>
            <person name="Pearlman R.E."/>
            <person name="Karrer K.M."/>
            <person name="Sun L."/>
            <person name="Manning G."/>
            <person name="Elde N.C."/>
            <person name="Turkewitz A.P."/>
            <person name="Asai D.J."/>
            <person name="Wilkes D.E."/>
            <person name="Wang Y."/>
            <person name="Cai H."/>
            <person name="Collins K."/>
            <person name="Stewart B.A."/>
            <person name="Lee S.R."/>
            <person name="Wilamowska K."/>
            <person name="Weinberg Z."/>
            <person name="Ruzzo W.L."/>
            <person name="Wloga D."/>
            <person name="Gaertig J."/>
            <person name="Frankel J."/>
            <person name="Tsao C.-C."/>
            <person name="Gorovsky M.A."/>
            <person name="Keeling P.J."/>
            <person name="Waller R.F."/>
            <person name="Patron N.J."/>
            <person name="Cherry J.M."/>
            <person name="Stover N.A."/>
            <person name="Krieger C.J."/>
            <person name="del Toro C."/>
            <person name="Ryder H.F."/>
            <person name="Williamson S.C."/>
            <person name="Barbeau R.A."/>
            <person name="Hamilton E.P."/>
            <person name="Orias E."/>
        </authorList>
    </citation>
    <scope>NUCLEOTIDE SEQUENCE [LARGE SCALE GENOMIC DNA]</scope>
    <source>
        <strain evidence="3">SB210</strain>
    </source>
</reference>
<dbReference type="OrthoDB" id="10003277at2759"/>
<evidence type="ECO:0000313" key="2">
    <source>
        <dbReference type="EMBL" id="EAR93361.1"/>
    </source>
</evidence>
<dbReference type="Pfam" id="PF25228">
    <property type="entry name" value="Lips"/>
    <property type="match status" value="1"/>
</dbReference>
<dbReference type="eggNOG" id="ENOG502QS0F">
    <property type="taxonomic scope" value="Eukaryota"/>
</dbReference>
<dbReference type="InterPro" id="IPR057435">
    <property type="entry name" value="Lips"/>
</dbReference>
<dbReference type="Proteomes" id="UP000009168">
    <property type="component" value="Unassembled WGS sequence"/>
</dbReference>
<keyword evidence="3" id="KW-1185">Reference proteome</keyword>
<feature type="transmembrane region" description="Helical" evidence="1">
    <location>
        <begin position="615"/>
        <end position="636"/>
    </location>
</feature>
<organism evidence="2 3">
    <name type="scientific">Tetrahymena thermophila (strain SB210)</name>
    <dbReference type="NCBI Taxonomy" id="312017"/>
    <lineage>
        <taxon>Eukaryota</taxon>
        <taxon>Sar</taxon>
        <taxon>Alveolata</taxon>
        <taxon>Ciliophora</taxon>
        <taxon>Intramacronucleata</taxon>
        <taxon>Oligohymenophorea</taxon>
        <taxon>Hymenostomatida</taxon>
        <taxon>Tetrahymenina</taxon>
        <taxon>Tetrahymenidae</taxon>
        <taxon>Tetrahymena</taxon>
    </lineage>
</organism>
<accession>Q23A02</accession>
<keyword evidence="1" id="KW-0472">Membrane</keyword>
<dbReference type="KEGG" id="tet:TTHERM_00885740"/>
<dbReference type="HOGENOM" id="CLU_293986_0_0_1"/>
<keyword evidence="1" id="KW-1133">Transmembrane helix</keyword>
<gene>
    <name evidence="2" type="ORF">TTHERM_00885740</name>
</gene>
<dbReference type="OMA" id="AVIRYWI"/>
<feature type="transmembrane region" description="Helical" evidence="1">
    <location>
        <begin position="642"/>
        <end position="666"/>
    </location>
</feature>